<dbReference type="Gene3D" id="3.40.50.300">
    <property type="entry name" value="P-loop containing nucleotide triphosphate hydrolases"/>
    <property type="match status" value="1"/>
</dbReference>
<dbReference type="Gene3D" id="2.40.50.100">
    <property type="match status" value="1"/>
</dbReference>
<gene>
    <name evidence="9" type="ORF">FY036_05740</name>
</gene>
<keyword evidence="3 6" id="KW-0500">Molybdenum</keyword>
<keyword evidence="4" id="KW-0547">Nucleotide-binding</keyword>
<dbReference type="InterPro" id="IPR005116">
    <property type="entry name" value="Transp-assoc_OB_typ1"/>
</dbReference>
<evidence type="ECO:0000256" key="4">
    <source>
        <dbReference type="ARBA" id="ARBA00022741"/>
    </source>
</evidence>
<reference evidence="9 10" key="2">
    <citation type="submission" date="2019-09" db="EMBL/GenBank/DDBJ databases">
        <title>Mesorhizobium sp. MaA-C15 isolated from Microcystis aeruginosa.</title>
        <authorList>
            <person name="Jeong S.E."/>
            <person name="Jin H.M."/>
            <person name="Jeon C.O."/>
        </authorList>
    </citation>
    <scope>NUCLEOTIDE SEQUENCE [LARGE SCALE GENOMIC DNA]</scope>
    <source>
        <strain evidence="9 10">MaA-C15</strain>
    </source>
</reference>
<reference evidence="9 10" key="1">
    <citation type="submission" date="2019-08" db="EMBL/GenBank/DDBJ databases">
        <authorList>
            <person name="Seo Y.L."/>
        </authorList>
    </citation>
    <scope>NUCLEOTIDE SEQUENCE [LARGE SCALE GENOMIC DNA]</scope>
    <source>
        <strain evidence="9 10">MaA-C15</strain>
    </source>
</reference>
<dbReference type="SUPFAM" id="SSF50331">
    <property type="entry name" value="MOP-like"/>
    <property type="match status" value="1"/>
</dbReference>
<evidence type="ECO:0000256" key="1">
    <source>
        <dbReference type="ARBA" id="ARBA00005417"/>
    </source>
</evidence>
<evidence type="ECO:0000313" key="10">
    <source>
        <dbReference type="Proteomes" id="UP000323258"/>
    </source>
</evidence>
<dbReference type="RefSeq" id="WP_148913757.1">
    <property type="nucleotide sequence ID" value="NZ_VSZS01000057.1"/>
</dbReference>
<accession>A0A5D4H0J5</accession>
<evidence type="ECO:0000256" key="6">
    <source>
        <dbReference type="PROSITE-ProRule" id="PRU01213"/>
    </source>
</evidence>
<evidence type="ECO:0000256" key="2">
    <source>
        <dbReference type="ARBA" id="ARBA00022448"/>
    </source>
</evidence>
<evidence type="ECO:0000313" key="9">
    <source>
        <dbReference type="EMBL" id="TYR33994.1"/>
    </source>
</evidence>
<evidence type="ECO:0000259" key="7">
    <source>
        <dbReference type="PROSITE" id="PS50893"/>
    </source>
</evidence>
<dbReference type="InterPro" id="IPR003439">
    <property type="entry name" value="ABC_transporter-like_ATP-bd"/>
</dbReference>
<dbReference type="InterPro" id="IPR008995">
    <property type="entry name" value="Mo/tungstate-bd_C_term_dom"/>
</dbReference>
<dbReference type="OrthoDB" id="9802264at2"/>
<dbReference type="PANTHER" id="PTHR42781:SF4">
    <property type="entry name" value="SPERMIDINE_PUTRESCINE IMPORT ATP-BINDING PROTEIN POTA"/>
    <property type="match status" value="1"/>
</dbReference>
<dbReference type="GO" id="GO:0016887">
    <property type="term" value="F:ATP hydrolysis activity"/>
    <property type="evidence" value="ECO:0007669"/>
    <property type="project" value="InterPro"/>
</dbReference>
<proteinExistence type="inferred from homology"/>
<evidence type="ECO:0000256" key="3">
    <source>
        <dbReference type="ARBA" id="ARBA00022505"/>
    </source>
</evidence>
<protein>
    <submittedName>
        <fullName evidence="9">ATP-binding cassette domain-containing protein</fullName>
    </submittedName>
</protein>
<dbReference type="GO" id="GO:0005524">
    <property type="term" value="F:ATP binding"/>
    <property type="evidence" value="ECO:0007669"/>
    <property type="project" value="UniProtKB-KW"/>
</dbReference>
<dbReference type="PROSITE" id="PS00211">
    <property type="entry name" value="ABC_TRANSPORTER_1"/>
    <property type="match status" value="1"/>
</dbReference>
<dbReference type="SMART" id="SM00382">
    <property type="entry name" value="AAA"/>
    <property type="match status" value="1"/>
</dbReference>
<dbReference type="GO" id="GO:0015689">
    <property type="term" value="P:molybdate ion transport"/>
    <property type="evidence" value="ECO:0007669"/>
    <property type="project" value="InterPro"/>
</dbReference>
<dbReference type="PROSITE" id="PS51866">
    <property type="entry name" value="MOP"/>
    <property type="match status" value="1"/>
</dbReference>
<sequence length="368" mass="39533">MALEVMARAAGPIPLDIAFRVEPGELLALVGHSGSGKSTMLRTIAGLWTPTEAKVTGNGHTWLDTKERVNVPAFRRPVGFVFQSYALFPHMTALGNVMAAMEGRPVAEREREARRLLALVSLAGLEERRPAALSGGQQQRVAVARALARKPAALLLDEPFSAVDRATRERLYEEIRQLRAHLEMPTVLVTHDMEEARMLADRMVVIEHGKIVRSGAAADVLFDPVALRAMGLRDVGSSLPAVLEAQEDDGLTRFETPAGPIWLPKVEGGPGLSVRVRILAHEVIVARQRPEGLSALNALPAVVTDVAVGEGPGAIVRLDIRGHEILARITARSARTLELVPGAHCFAILKSMAVARGDVTVGNGHDVA</sequence>
<dbReference type="InterPro" id="IPR004606">
    <property type="entry name" value="Mop_domain"/>
</dbReference>
<dbReference type="PANTHER" id="PTHR42781">
    <property type="entry name" value="SPERMIDINE/PUTRESCINE IMPORT ATP-BINDING PROTEIN POTA"/>
    <property type="match status" value="1"/>
</dbReference>
<dbReference type="Proteomes" id="UP000323258">
    <property type="component" value="Unassembled WGS sequence"/>
</dbReference>
<dbReference type="AlphaFoldDB" id="A0A5D4H0J5"/>
<feature type="domain" description="ABC transporter" evidence="7">
    <location>
        <begin position="1"/>
        <end position="233"/>
    </location>
</feature>
<evidence type="ECO:0000259" key="8">
    <source>
        <dbReference type="PROSITE" id="PS51866"/>
    </source>
</evidence>
<name>A0A5D4H0J5_9HYPH</name>
<dbReference type="SUPFAM" id="SSF52540">
    <property type="entry name" value="P-loop containing nucleoside triphosphate hydrolases"/>
    <property type="match status" value="1"/>
</dbReference>
<dbReference type="InterPro" id="IPR003593">
    <property type="entry name" value="AAA+_ATPase"/>
</dbReference>
<evidence type="ECO:0000256" key="5">
    <source>
        <dbReference type="ARBA" id="ARBA00022840"/>
    </source>
</evidence>
<dbReference type="EMBL" id="VSZS01000057">
    <property type="protein sequence ID" value="TYR33994.1"/>
    <property type="molecule type" value="Genomic_DNA"/>
</dbReference>
<dbReference type="Pfam" id="PF03459">
    <property type="entry name" value="TOBE"/>
    <property type="match status" value="1"/>
</dbReference>
<keyword evidence="5 9" id="KW-0067">ATP-binding</keyword>
<keyword evidence="2" id="KW-0813">Transport</keyword>
<keyword evidence="10" id="KW-1185">Reference proteome</keyword>
<organism evidence="9 10">
    <name type="scientific">Neoaquamicrobium microcysteis</name>
    <dbReference type="NCBI Taxonomy" id="2682781"/>
    <lineage>
        <taxon>Bacteria</taxon>
        <taxon>Pseudomonadati</taxon>
        <taxon>Pseudomonadota</taxon>
        <taxon>Alphaproteobacteria</taxon>
        <taxon>Hyphomicrobiales</taxon>
        <taxon>Phyllobacteriaceae</taxon>
        <taxon>Neoaquamicrobium</taxon>
    </lineage>
</organism>
<dbReference type="InterPro" id="IPR027417">
    <property type="entry name" value="P-loop_NTPase"/>
</dbReference>
<comment type="caution">
    <text evidence="9">The sequence shown here is derived from an EMBL/GenBank/DDBJ whole genome shotgun (WGS) entry which is preliminary data.</text>
</comment>
<dbReference type="InterPro" id="IPR050093">
    <property type="entry name" value="ABC_SmlMolc_Importer"/>
</dbReference>
<dbReference type="PROSITE" id="PS50893">
    <property type="entry name" value="ABC_TRANSPORTER_2"/>
    <property type="match status" value="1"/>
</dbReference>
<dbReference type="InterPro" id="IPR017871">
    <property type="entry name" value="ABC_transporter-like_CS"/>
</dbReference>
<comment type="similarity">
    <text evidence="1">Belongs to the ABC transporter superfamily.</text>
</comment>
<dbReference type="Pfam" id="PF00005">
    <property type="entry name" value="ABC_tran"/>
    <property type="match status" value="1"/>
</dbReference>
<feature type="domain" description="Mop" evidence="8">
    <location>
        <begin position="292"/>
        <end position="358"/>
    </location>
</feature>